<evidence type="ECO:0000256" key="1">
    <source>
        <dbReference type="SAM" id="MobiDB-lite"/>
    </source>
</evidence>
<dbReference type="Pfam" id="PF13229">
    <property type="entry name" value="Beta_helix"/>
    <property type="match status" value="1"/>
</dbReference>
<evidence type="ECO:0000259" key="2">
    <source>
        <dbReference type="Pfam" id="PF13229"/>
    </source>
</evidence>
<comment type="caution">
    <text evidence="3">The sequence shown here is derived from an EMBL/GenBank/DDBJ whole genome shotgun (WGS) entry which is preliminary data.</text>
</comment>
<reference evidence="3 4" key="1">
    <citation type="submission" date="2024-06" db="EMBL/GenBank/DDBJ databases">
        <title>The Natural Products Discovery Center: Release of the First 8490 Sequenced Strains for Exploring Actinobacteria Biosynthetic Diversity.</title>
        <authorList>
            <person name="Kalkreuter E."/>
            <person name="Kautsar S.A."/>
            <person name="Yang D."/>
            <person name="Bader C.D."/>
            <person name="Teijaro C.N."/>
            <person name="Fluegel L."/>
            <person name="Davis C.M."/>
            <person name="Simpson J.R."/>
            <person name="Lauterbach L."/>
            <person name="Steele A.D."/>
            <person name="Gui C."/>
            <person name="Meng S."/>
            <person name="Li G."/>
            <person name="Viehrig K."/>
            <person name="Ye F."/>
            <person name="Su P."/>
            <person name="Kiefer A.F."/>
            <person name="Nichols A."/>
            <person name="Cepeda A.J."/>
            <person name="Yan W."/>
            <person name="Fan B."/>
            <person name="Jiang Y."/>
            <person name="Adhikari A."/>
            <person name="Zheng C.-J."/>
            <person name="Schuster L."/>
            <person name="Cowan T.M."/>
            <person name="Smanski M.J."/>
            <person name="Chevrette M.G."/>
            <person name="De Carvalho L.P.S."/>
            <person name="Shen B."/>
        </authorList>
    </citation>
    <scope>NUCLEOTIDE SEQUENCE [LARGE SCALE GENOMIC DNA]</scope>
    <source>
        <strain evidence="3 4">NPDC006337</strain>
    </source>
</reference>
<name>A0ABV2VYY1_9ACTN</name>
<feature type="compositionally biased region" description="Polar residues" evidence="1">
    <location>
        <begin position="1"/>
        <end position="17"/>
    </location>
</feature>
<feature type="domain" description="Right handed beta helix" evidence="2">
    <location>
        <begin position="227"/>
        <end position="395"/>
    </location>
</feature>
<protein>
    <submittedName>
        <fullName evidence="3">Right-handed parallel beta-helix repeat-containing protein</fullName>
    </submittedName>
</protein>
<evidence type="ECO:0000313" key="3">
    <source>
        <dbReference type="EMBL" id="MEU0706498.1"/>
    </source>
</evidence>
<dbReference type="RefSeq" id="WP_359653794.1">
    <property type="nucleotide sequence ID" value="NZ_JBEXZO010000009.1"/>
</dbReference>
<organism evidence="3 4">
    <name type="scientific">Streptomyces lavendulocolor</name>
    <dbReference type="NCBI Taxonomy" id="67316"/>
    <lineage>
        <taxon>Bacteria</taxon>
        <taxon>Bacillati</taxon>
        <taxon>Actinomycetota</taxon>
        <taxon>Actinomycetes</taxon>
        <taxon>Kitasatosporales</taxon>
        <taxon>Streptomycetaceae</taxon>
        <taxon>Streptomyces</taxon>
    </lineage>
</organism>
<dbReference type="Gene3D" id="2.160.20.10">
    <property type="entry name" value="Single-stranded right-handed beta-helix, Pectin lyase-like"/>
    <property type="match status" value="1"/>
</dbReference>
<dbReference type="EMBL" id="JBEXZR010000002">
    <property type="protein sequence ID" value="MEU0706498.1"/>
    <property type="molecule type" value="Genomic_DNA"/>
</dbReference>
<dbReference type="InterPro" id="IPR011050">
    <property type="entry name" value="Pectin_lyase_fold/virulence"/>
</dbReference>
<dbReference type="InterPro" id="IPR012334">
    <property type="entry name" value="Pectin_lyas_fold"/>
</dbReference>
<feature type="compositionally biased region" description="Basic and acidic residues" evidence="1">
    <location>
        <begin position="24"/>
        <end position="33"/>
    </location>
</feature>
<feature type="region of interest" description="Disordered" evidence="1">
    <location>
        <begin position="1"/>
        <end position="33"/>
    </location>
</feature>
<sequence length="522" mass="55497">MAAGSSCVSTPHYSTDRTYYISPRGDDKRDGLSPDDAWRSLRRLDGVKLNPGDRVLLEGGARFTGPLELRQDDAGRADRPVTIGSYGKDRARIDVTGGNGIGVHNTAGVEIHNLVVVGKGTSYTNGGGIHLYSNLPDNKTLDRIGISGVDVSGFRVGVQIGGTAGSTGFKNVTVNNATLHDNKDIGLLTYGPRFNAAFPVYAHQNVSLNRVETYNMVGDPSAADHHTGNGIVLSSVNGASVSRSSAHDNGVRASKDAREGPVGIWAFDATRVMIQHSTAYRQNSGSKVDGAGFGFDSNVSRSVIQYNLAYGNDGPGFQTYTNARNGAHTNNVIRYNISSDNGRLLPHRGGISIHGKDIRNLRVYQNTVVLTNTGGLLGPALRVTGGAQGVVLRNNLLVTDASPVVVIDEDYTTRELSLQGNNYFSTERRPAVRWADRNYADLDSWRSATGQEFVDGRPTGLSVRPCFAGGTAPIVDVPAEASQMVPTCRSLTGKGLALEPAMPDYFGRATGASPPIGAIVPR</sequence>
<proteinExistence type="predicted"/>
<dbReference type="SMART" id="SM00710">
    <property type="entry name" value="PbH1"/>
    <property type="match status" value="7"/>
</dbReference>
<keyword evidence="4" id="KW-1185">Reference proteome</keyword>
<dbReference type="SUPFAM" id="SSF51126">
    <property type="entry name" value="Pectin lyase-like"/>
    <property type="match status" value="1"/>
</dbReference>
<dbReference type="InterPro" id="IPR006626">
    <property type="entry name" value="PbH1"/>
</dbReference>
<evidence type="ECO:0000313" key="4">
    <source>
        <dbReference type="Proteomes" id="UP001550378"/>
    </source>
</evidence>
<gene>
    <name evidence="3" type="ORF">ABZ508_03825</name>
</gene>
<dbReference type="Proteomes" id="UP001550378">
    <property type="component" value="Unassembled WGS sequence"/>
</dbReference>
<dbReference type="InterPro" id="IPR039448">
    <property type="entry name" value="Beta_helix"/>
</dbReference>
<accession>A0ABV2VYY1</accession>